<dbReference type="AlphaFoldDB" id="A0A3L6SKZ7"/>
<keyword evidence="2" id="KW-0472">Membrane</keyword>
<organism evidence="3 4">
    <name type="scientific">Panicum miliaceum</name>
    <name type="common">Proso millet</name>
    <name type="synonym">Broomcorn millet</name>
    <dbReference type="NCBI Taxonomy" id="4540"/>
    <lineage>
        <taxon>Eukaryota</taxon>
        <taxon>Viridiplantae</taxon>
        <taxon>Streptophyta</taxon>
        <taxon>Embryophyta</taxon>
        <taxon>Tracheophyta</taxon>
        <taxon>Spermatophyta</taxon>
        <taxon>Magnoliopsida</taxon>
        <taxon>Liliopsida</taxon>
        <taxon>Poales</taxon>
        <taxon>Poaceae</taxon>
        <taxon>PACMAD clade</taxon>
        <taxon>Panicoideae</taxon>
        <taxon>Panicodae</taxon>
        <taxon>Paniceae</taxon>
        <taxon>Panicinae</taxon>
        <taxon>Panicum</taxon>
        <taxon>Panicum sect. Panicum</taxon>
    </lineage>
</organism>
<feature type="transmembrane region" description="Helical" evidence="2">
    <location>
        <begin position="6"/>
        <end position="28"/>
    </location>
</feature>
<dbReference type="Proteomes" id="UP000275267">
    <property type="component" value="Unassembled WGS sequence"/>
</dbReference>
<evidence type="ECO:0000313" key="4">
    <source>
        <dbReference type="Proteomes" id="UP000275267"/>
    </source>
</evidence>
<name>A0A3L6SKZ7_PANMI</name>
<evidence type="ECO:0000256" key="1">
    <source>
        <dbReference type="SAM" id="MobiDB-lite"/>
    </source>
</evidence>
<keyword evidence="4" id="KW-1185">Reference proteome</keyword>
<evidence type="ECO:0000256" key="2">
    <source>
        <dbReference type="SAM" id="Phobius"/>
    </source>
</evidence>
<sequence length="240" mass="24707">MGKSSLAPVVGSAIVVLVAVVFIVIGASDLRAKVSGNKINPLISTLSPRADLFTLASVHYQHDLLAPSSEAASTRLQAAVPAVAALGAWRDRGVALPAPGAGRAAGGGRRSSSSSLPKLRRRRGVVSRPGRWLLSPATWWPHQLRRAGAGAAIATPASTSFGAIPDSGDVKQINSVADPVLLDVFDGPAPPPANIAAAAASAIRPQGLVWVPPEPVHGNVTPQDTCAHVLRLHDQAAIQY</sequence>
<accession>A0A3L6SKZ7</accession>
<keyword evidence="2" id="KW-1133">Transmembrane helix</keyword>
<dbReference type="EMBL" id="PQIB02000004">
    <property type="protein sequence ID" value="RLN22167.1"/>
    <property type="molecule type" value="Genomic_DNA"/>
</dbReference>
<keyword evidence="2" id="KW-0812">Transmembrane</keyword>
<proteinExistence type="predicted"/>
<evidence type="ECO:0000313" key="3">
    <source>
        <dbReference type="EMBL" id="RLN22167.1"/>
    </source>
</evidence>
<protein>
    <submittedName>
        <fullName evidence="3">Uncharacterized protein</fullName>
    </submittedName>
</protein>
<reference evidence="4" key="1">
    <citation type="journal article" date="2019" name="Nat. Commun.">
        <title>The genome of broomcorn millet.</title>
        <authorList>
            <person name="Zou C."/>
            <person name="Miki D."/>
            <person name="Li D."/>
            <person name="Tang Q."/>
            <person name="Xiao L."/>
            <person name="Rajput S."/>
            <person name="Deng P."/>
            <person name="Jia W."/>
            <person name="Huang R."/>
            <person name="Zhang M."/>
            <person name="Sun Y."/>
            <person name="Hu J."/>
            <person name="Fu X."/>
            <person name="Schnable P.S."/>
            <person name="Li F."/>
            <person name="Zhang H."/>
            <person name="Feng B."/>
            <person name="Zhu X."/>
            <person name="Liu R."/>
            <person name="Schnable J.C."/>
            <person name="Zhu J.-K."/>
            <person name="Zhang H."/>
        </authorList>
    </citation>
    <scope>NUCLEOTIDE SEQUENCE [LARGE SCALE GENOMIC DNA]</scope>
</reference>
<gene>
    <name evidence="3" type="ORF">C2845_PM07G25780</name>
</gene>
<comment type="caution">
    <text evidence="3">The sequence shown here is derived from an EMBL/GenBank/DDBJ whole genome shotgun (WGS) entry which is preliminary data.</text>
</comment>
<feature type="region of interest" description="Disordered" evidence="1">
    <location>
        <begin position="99"/>
        <end position="123"/>
    </location>
</feature>